<dbReference type="EMBL" id="KZ679130">
    <property type="protein sequence ID" value="PTB77221.1"/>
    <property type="molecule type" value="Genomic_DNA"/>
</dbReference>
<name>A0A2T4C6M5_TRILO</name>
<dbReference type="Proteomes" id="UP000240760">
    <property type="component" value="Unassembled WGS sequence"/>
</dbReference>
<sequence>MLITKLDNTLTSTTPIPAYIQASTRKAANRQPTQTNSPSNLSLAVIRVQSSPVQYRTAARATVTTLPEAEANGSSRQTSVTTAALKENRSFNRGTAYSAQLGAASFWLQWPRRELTGIQLASPFPSRPNGRRSARVSQLKESLGAFPLRGQLPDSLSN</sequence>
<dbReference type="AlphaFoldDB" id="A0A2T4C6M5"/>
<evidence type="ECO:0000313" key="2">
    <source>
        <dbReference type="Proteomes" id="UP000240760"/>
    </source>
</evidence>
<evidence type="ECO:0000313" key="1">
    <source>
        <dbReference type="EMBL" id="PTB77221.1"/>
    </source>
</evidence>
<gene>
    <name evidence="1" type="ORF">M440DRAFT_1206789</name>
</gene>
<protein>
    <submittedName>
        <fullName evidence="1">Uncharacterized protein</fullName>
    </submittedName>
</protein>
<keyword evidence="2" id="KW-1185">Reference proteome</keyword>
<accession>A0A2T4C6M5</accession>
<proteinExistence type="predicted"/>
<reference evidence="1 2" key="1">
    <citation type="submission" date="2016-07" db="EMBL/GenBank/DDBJ databases">
        <title>Multiple horizontal gene transfer events from other fungi enriched the ability of initially mycotrophic Trichoderma (Ascomycota) to feed on dead plant biomass.</title>
        <authorList>
            <consortium name="DOE Joint Genome Institute"/>
            <person name="Aerts A."/>
            <person name="Atanasova L."/>
            <person name="Chenthamara K."/>
            <person name="Zhang J."/>
            <person name="Grujic M."/>
            <person name="Henrissat B."/>
            <person name="Kuo A."/>
            <person name="Salamov A."/>
            <person name="Lipzen A."/>
            <person name="Labutti K."/>
            <person name="Barry K."/>
            <person name="Miao Y."/>
            <person name="Rahimi M.J."/>
            <person name="Shen Q."/>
            <person name="Grigoriev I.V."/>
            <person name="Kubicek C.P."/>
            <person name="Druzhinina I.S."/>
        </authorList>
    </citation>
    <scope>NUCLEOTIDE SEQUENCE [LARGE SCALE GENOMIC DNA]</scope>
    <source>
        <strain evidence="1 2">ATCC 18648</strain>
    </source>
</reference>
<organism evidence="1 2">
    <name type="scientific">Trichoderma longibrachiatum ATCC 18648</name>
    <dbReference type="NCBI Taxonomy" id="983965"/>
    <lineage>
        <taxon>Eukaryota</taxon>
        <taxon>Fungi</taxon>
        <taxon>Dikarya</taxon>
        <taxon>Ascomycota</taxon>
        <taxon>Pezizomycotina</taxon>
        <taxon>Sordariomycetes</taxon>
        <taxon>Hypocreomycetidae</taxon>
        <taxon>Hypocreales</taxon>
        <taxon>Hypocreaceae</taxon>
        <taxon>Trichoderma</taxon>
    </lineage>
</organism>